<organism evidence="2">
    <name type="scientific">Prymnesium polylepis</name>
    <dbReference type="NCBI Taxonomy" id="72548"/>
    <lineage>
        <taxon>Eukaryota</taxon>
        <taxon>Haptista</taxon>
        <taxon>Haptophyta</taxon>
        <taxon>Prymnesiophyceae</taxon>
        <taxon>Prymnesiales</taxon>
        <taxon>Prymnesiaceae</taxon>
        <taxon>Prymnesium</taxon>
    </lineage>
</organism>
<dbReference type="AlphaFoldDB" id="A0A7S4N3R4"/>
<gene>
    <name evidence="2" type="ORF">CPOL0286_LOCUS16902</name>
</gene>
<dbReference type="Pfam" id="PF04749">
    <property type="entry name" value="PLAC8"/>
    <property type="match status" value="1"/>
</dbReference>
<accession>A0A7S4N3R4</accession>
<dbReference type="InterPro" id="IPR006461">
    <property type="entry name" value="PLAC_motif_containing"/>
</dbReference>
<name>A0A7S4N3R4_9EUKA</name>
<feature type="region of interest" description="Disordered" evidence="1">
    <location>
        <begin position="243"/>
        <end position="271"/>
    </location>
</feature>
<reference evidence="2" key="1">
    <citation type="submission" date="2021-01" db="EMBL/GenBank/DDBJ databases">
        <authorList>
            <person name="Corre E."/>
            <person name="Pelletier E."/>
            <person name="Niang G."/>
            <person name="Scheremetjew M."/>
            <person name="Finn R."/>
            <person name="Kale V."/>
            <person name="Holt S."/>
            <person name="Cochrane G."/>
            <person name="Meng A."/>
            <person name="Brown T."/>
            <person name="Cohen L."/>
        </authorList>
    </citation>
    <scope>NUCLEOTIDE SEQUENCE</scope>
    <source>
        <strain evidence="2">UIO037</strain>
    </source>
</reference>
<feature type="non-terminal residue" evidence="2">
    <location>
        <position position="1"/>
    </location>
</feature>
<feature type="compositionally biased region" description="Polar residues" evidence="1">
    <location>
        <begin position="245"/>
        <end position="254"/>
    </location>
</feature>
<dbReference type="EMBL" id="HBKO01036945">
    <property type="protein sequence ID" value="CAE2262607.1"/>
    <property type="molecule type" value="Transcribed_RNA"/>
</dbReference>
<proteinExistence type="predicted"/>
<evidence type="ECO:0000313" key="2">
    <source>
        <dbReference type="EMBL" id="CAE2262607.1"/>
    </source>
</evidence>
<sequence length="271" mass="29425">VPCRPVNAFCISHTSQALVERYYISAKVYKDMLDSIYGVQNEVAQAQTVAEAADDVPAAAVVDDEECCHLAKRVIELPPVDQRVDRQTSQHAYDLIVHQGPCCYESEALTHPSCRWLPCGGTIFPTLCPLAVCCPCCALGKTISIVHHEEPTSSCLGRYVGLGPKGIEVATTLCPAIACSPAYCVCSYTTMVLSSAQRAEIVNKYELKPEGGVGKACAFWCYSCALWRHTAFLQAVEGGQRMPEAQQQELQPVRNQPAPAGEQSRFLGAEP</sequence>
<evidence type="ECO:0000256" key="1">
    <source>
        <dbReference type="SAM" id="MobiDB-lite"/>
    </source>
</evidence>
<protein>
    <submittedName>
        <fullName evidence="2">Uncharacterized protein</fullName>
    </submittedName>
</protein>